<name>A0A7T8K0A3_CALRO</name>
<evidence type="ECO:0000313" key="2">
    <source>
        <dbReference type="Proteomes" id="UP000595437"/>
    </source>
</evidence>
<accession>A0A7T8K0A3</accession>
<sequence>IFKRCKKSQFDKEPDFDAVVKEVTTVLEVPPSDKLLNDIKDAFKDCQRKQNKNRSLVSSSRHVEEKVVLHRQTYVPKAKRPLEEVDERQQRRRMSSFMESSKAAAEAIDHLVMNMAVILTIINSDRKVKVDAFKEFCRATYLHVTSIHWIELTPSSHAVLGHSAELIEENGNRGLHNFTESGLEANNKFLRQYRINKARKTNQYDNLSDCINRLWDKSDPIIVMKNMERLSCKHCKKAGHTIRSCDELKAVMYG</sequence>
<gene>
    <name evidence="1" type="ORF">FKW44_014984</name>
</gene>
<organism evidence="1 2">
    <name type="scientific">Caligus rogercresseyi</name>
    <name type="common">Sea louse</name>
    <dbReference type="NCBI Taxonomy" id="217165"/>
    <lineage>
        <taxon>Eukaryota</taxon>
        <taxon>Metazoa</taxon>
        <taxon>Ecdysozoa</taxon>
        <taxon>Arthropoda</taxon>
        <taxon>Crustacea</taxon>
        <taxon>Multicrustacea</taxon>
        <taxon>Hexanauplia</taxon>
        <taxon>Copepoda</taxon>
        <taxon>Siphonostomatoida</taxon>
        <taxon>Caligidae</taxon>
        <taxon>Caligus</taxon>
    </lineage>
</organism>
<feature type="non-terminal residue" evidence="1">
    <location>
        <position position="1"/>
    </location>
</feature>
<evidence type="ECO:0000313" key="1">
    <source>
        <dbReference type="EMBL" id="QQP40811.1"/>
    </source>
</evidence>
<dbReference type="EMBL" id="CP045899">
    <property type="protein sequence ID" value="QQP40811.1"/>
    <property type="molecule type" value="Genomic_DNA"/>
</dbReference>
<dbReference type="Proteomes" id="UP000595437">
    <property type="component" value="Chromosome 10"/>
</dbReference>
<protein>
    <submittedName>
        <fullName evidence="1">Uncharacterized protein</fullName>
    </submittedName>
</protein>
<feature type="non-terminal residue" evidence="1">
    <location>
        <position position="254"/>
    </location>
</feature>
<dbReference type="OrthoDB" id="8193306at2759"/>
<proteinExistence type="predicted"/>
<dbReference type="AlphaFoldDB" id="A0A7T8K0A3"/>
<reference evidence="2" key="1">
    <citation type="submission" date="2021-01" db="EMBL/GenBank/DDBJ databases">
        <title>Caligus Genome Assembly.</title>
        <authorList>
            <person name="Gallardo-Escarate C."/>
        </authorList>
    </citation>
    <scope>NUCLEOTIDE SEQUENCE [LARGE SCALE GENOMIC DNA]</scope>
</reference>
<keyword evidence="2" id="KW-1185">Reference proteome</keyword>